<comment type="caution">
    <text evidence="2">The sequence shown here is derived from an EMBL/GenBank/DDBJ whole genome shotgun (WGS) entry which is preliminary data.</text>
</comment>
<dbReference type="AlphaFoldDB" id="A0AAV1VGC6"/>
<sequence>MGSGACAAATEATGAAEKAADKGVEAGEEAEALRRRGMETRAQESGDER</sequence>
<dbReference type="Proteomes" id="UP001162060">
    <property type="component" value="Unassembled WGS sequence"/>
</dbReference>
<evidence type="ECO:0000313" key="2">
    <source>
        <dbReference type="EMBL" id="CAK7945981.1"/>
    </source>
</evidence>
<name>A0AAV1VGC6_9STRA</name>
<feature type="region of interest" description="Disordered" evidence="1">
    <location>
        <begin position="1"/>
        <end position="49"/>
    </location>
</feature>
<accession>A0AAV1VGC6</accession>
<dbReference type="EMBL" id="CAKLBY020000339">
    <property type="protein sequence ID" value="CAK7945981.1"/>
    <property type="molecule type" value="Genomic_DNA"/>
</dbReference>
<reference evidence="2" key="1">
    <citation type="submission" date="2024-01" db="EMBL/GenBank/DDBJ databases">
        <authorList>
            <person name="Webb A."/>
        </authorList>
    </citation>
    <scope>NUCLEOTIDE SEQUENCE</scope>
    <source>
        <strain evidence="2">Pm1</strain>
    </source>
</reference>
<feature type="compositionally biased region" description="Basic and acidic residues" evidence="1">
    <location>
        <begin position="18"/>
        <end position="49"/>
    </location>
</feature>
<feature type="compositionally biased region" description="Low complexity" evidence="1">
    <location>
        <begin position="1"/>
        <end position="17"/>
    </location>
</feature>
<organism evidence="2 3">
    <name type="scientific">Peronospora matthiolae</name>
    <dbReference type="NCBI Taxonomy" id="2874970"/>
    <lineage>
        <taxon>Eukaryota</taxon>
        <taxon>Sar</taxon>
        <taxon>Stramenopiles</taxon>
        <taxon>Oomycota</taxon>
        <taxon>Peronosporomycetes</taxon>
        <taxon>Peronosporales</taxon>
        <taxon>Peronosporaceae</taxon>
        <taxon>Peronospora</taxon>
    </lineage>
</organism>
<evidence type="ECO:0000313" key="3">
    <source>
        <dbReference type="Proteomes" id="UP001162060"/>
    </source>
</evidence>
<gene>
    <name evidence="2" type="ORF">PM001_LOCUS31131</name>
</gene>
<proteinExistence type="predicted"/>
<protein>
    <submittedName>
        <fullName evidence="2">Uncharacterized protein</fullName>
    </submittedName>
</protein>
<evidence type="ECO:0000256" key="1">
    <source>
        <dbReference type="SAM" id="MobiDB-lite"/>
    </source>
</evidence>